<dbReference type="GO" id="GO:0009432">
    <property type="term" value="P:SOS response"/>
    <property type="evidence" value="ECO:0007669"/>
    <property type="project" value="UniProtKB-KW"/>
</dbReference>
<evidence type="ECO:0000313" key="17">
    <source>
        <dbReference type="Proteomes" id="UP000289952"/>
    </source>
</evidence>
<evidence type="ECO:0000256" key="1">
    <source>
        <dbReference type="ARBA" id="ARBA00004496"/>
    </source>
</evidence>
<sequence>MIYKLNSEFKPGGDQPKAIEFLTKGIKKNQEHQVLLGVTGSGKTFTIANIIQNFERPVLVLSHNKTLASQLYSELKGFFPENCVEYYISYFDYYRPEAYISSTDTYIEKDSKTNEQIEIMRMKTVNSLLTRKDVIVIASVSAIYGALNPAIYSQSFLNVYVEQEISIQDFARKLINIKYERNDVSDLSPGQFSVKGDIVIIRPADSETQAIQISFWGDFIEEISLVDSLTKETLKDLKVYILSPGDAYAAENSIYDQIIPKIQNELTEQLTYFTEKNKLLEKERLSQRVKNDINDLKEFRMCKGIENYSMYLDGRNFGQRPYTLLDYFPKDSLIFIDESHITVPQINAMISGDQSRKRSLVDFGFRLPSALENRPLSLKEFEDEFEFKKIYVSATPSNYELTKSNQQVFKMYVRPTGLVDPEIIIKPTKNQVEDIFLILEEQKQKNERTIILTTTKESSEKLSEYMQKRNVKAAYIHSEHTIFERNEIIRKLRIGAYDVIIGINLLREGVDIPEVSKVLILDADKGGFMRSETNLIQIVGRASRNVNGQAILYADTISEAMKKCILDNQEKRKIQIEYNLKNNIIPKSVSKKIPSALTDKNISSSVTKILKSKTKTKKSNKITVINELTKEMLKAASERDYVKAQEIKDLIFELESEGEINV</sequence>
<dbReference type="Pfam" id="PF02151">
    <property type="entry name" value="UVR"/>
    <property type="match status" value="1"/>
</dbReference>
<evidence type="ECO:0000256" key="2">
    <source>
        <dbReference type="ARBA" id="ARBA00008533"/>
    </source>
</evidence>
<feature type="domain" description="Helicase ATP-binding" evidence="14">
    <location>
        <begin position="24"/>
        <end position="175"/>
    </location>
</feature>
<comment type="subcellular location">
    <subcellularLocation>
        <location evidence="1 12">Cytoplasm</location>
    </subcellularLocation>
</comment>
<evidence type="ECO:0000256" key="10">
    <source>
        <dbReference type="ARBA" id="ARBA00026033"/>
    </source>
</evidence>
<dbReference type="RefSeq" id="WP_165001847.1">
    <property type="nucleotide sequence ID" value="NZ_LR214972.1"/>
</dbReference>
<dbReference type="GO" id="GO:0005524">
    <property type="term" value="F:ATP binding"/>
    <property type="evidence" value="ECO:0007669"/>
    <property type="project" value="UniProtKB-KW"/>
</dbReference>
<dbReference type="InterPro" id="IPR001650">
    <property type="entry name" value="Helicase_C-like"/>
</dbReference>
<evidence type="ECO:0000256" key="3">
    <source>
        <dbReference type="ARBA" id="ARBA00022490"/>
    </source>
</evidence>
<protein>
    <recommendedName>
        <fullName evidence="11 12">UvrABC system protein B</fullName>
    </recommendedName>
</protein>
<dbReference type="InterPro" id="IPR041471">
    <property type="entry name" value="UvrB_inter"/>
</dbReference>
<proteinExistence type="inferred from homology"/>
<evidence type="ECO:0000256" key="7">
    <source>
        <dbReference type="ARBA" id="ARBA00022840"/>
    </source>
</evidence>
<organism evidence="16 17">
    <name type="scientific">Mycoplasmopsis bovirhinis</name>
    <dbReference type="NCBI Taxonomy" id="29553"/>
    <lineage>
        <taxon>Bacteria</taxon>
        <taxon>Bacillati</taxon>
        <taxon>Mycoplasmatota</taxon>
        <taxon>Mycoplasmoidales</taxon>
        <taxon>Metamycoplasmataceae</taxon>
        <taxon>Mycoplasmopsis</taxon>
    </lineage>
</organism>
<keyword evidence="5 12" id="KW-0227">DNA damage</keyword>
<dbReference type="InterPro" id="IPR027417">
    <property type="entry name" value="P-loop_NTPase"/>
</dbReference>
<dbReference type="PROSITE" id="PS51194">
    <property type="entry name" value="HELICASE_CTER"/>
    <property type="match status" value="1"/>
</dbReference>
<reference evidence="16 17" key="1">
    <citation type="submission" date="2019-01" db="EMBL/GenBank/DDBJ databases">
        <authorList>
            <consortium name="Pathogen Informatics"/>
        </authorList>
    </citation>
    <scope>NUCLEOTIDE SEQUENCE [LARGE SCALE GENOMIC DNA]</scope>
    <source>
        <strain evidence="16 17">NCTC10118</strain>
    </source>
</reference>
<keyword evidence="12" id="KW-0742">SOS response</keyword>
<keyword evidence="3" id="KW-0963">Cytoplasm</keyword>
<dbReference type="InterPro" id="IPR036876">
    <property type="entry name" value="UVR_dom_sf"/>
</dbReference>
<keyword evidence="6 12" id="KW-0228">DNA excision</keyword>
<dbReference type="CDD" id="cd17916">
    <property type="entry name" value="DEXHc_UvrB"/>
    <property type="match status" value="1"/>
</dbReference>
<dbReference type="Pfam" id="PF00271">
    <property type="entry name" value="Helicase_C"/>
    <property type="match status" value="1"/>
</dbReference>
<dbReference type="AlphaFoldDB" id="A0A449AER4"/>
<dbReference type="InterPro" id="IPR004807">
    <property type="entry name" value="UvrB"/>
</dbReference>
<dbReference type="SUPFAM" id="SSF52540">
    <property type="entry name" value="P-loop containing nucleoside triphosphate hydrolases"/>
    <property type="match status" value="2"/>
</dbReference>
<gene>
    <name evidence="16" type="primary">uvrB</name>
    <name evidence="16" type="ORF">NCTC10118_00506</name>
</gene>
<evidence type="ECO:0000259" key="14">
    <source>
        <dbReference type="PROSITE" id="PS51192"/>
    </source>
</evidence>
<name>A0A449AER4_9BACT</name>
<evidence type="ECO:0000313" key="16">
    <source>
        <dbReference type="EMBL" id="VEU63481.1"/>
    </source>
</evidence>
<evidence type="ECO:0000256" key="6">
    <source>
        <dbReference type="ARBA" id="ARBA00022769"/>
    </source>
</evidence>
<evidence type="ECO:0000256" key="9">
    <source>
        <dbReference type="ARBA" id="ARBA00023204"/>
    </source>
</evidence>
<keyword evidence="17" id="KW-1185">Reference proteome</keyword>
<evidence type="ECO:0000259" key="13">
    <source>
        <dbReference type="PROSITE" id="PS50151"/>
    </source>
</evidence>
<dbReference type="EMBL" id="LR214972">
    <property type="protein sequence ID" value="VEU63481.1"/>
    <property type="molecule type" value="Genomic_DNA"/>
</dbReference>
<dbReference type="GO" id="GO:0009380">
    <property type="term" value="C:excinuclease repair complex"/>
    <property type="evidence" value="ECO:0007669"/>
    <property type="project" value="InterPro"/>
</dbReference>
<dbReference type="SUPFAM" id="SSF46600">
    <property type="entry name" value="C-terminal UvrC-binding domain of UvrB"/>
    <property type="match status" value="1"/>
</dbReference>
<dbReference type="InterPro" id="IPR001943">
    <property type="entry name" value="UVR_dom"/>
</dbReference>
<dbReference type="PROSITE" id="PS51192">
    <property type="entry name" value="HELICASE_ATP_BIND_1"/>
    <property type="match status" value="1"/>
</dbReference>
<dbReference type="GO" id="GO:0005737">
    <property type="term" value="C:cytoplasm"/>
    <property type="evidence" value="ECO:0007669"/>
    <property type="project" value="UniProtKB-SubCell"/>
</dbReference>
<dbReference type="InterPro" id="IPR024759">
    <property type="entry name" value="UvrB_YAD/RRR_dom"/>
</dbReference>
<comment type="subunit">
    <text evidence="10 12">Forms a heterotetramer with UvrA during the search for lesions. Interacts with UvrC in an incision complex.</text>
</comment>
<dbReference type="Proteomes" id="UP000289952">
    <property type="component" value="Chromosome"/>
</dbReference>
<keyword evidence="8 12" id="KW-0267">Excision nuclease</keyword>
<dbReference type="SMART" id="SM00487">
    <property type="entry name" value="DEXDc"/>
    <property type="match status" value="1"/>
</dbReference>
<dbReference type="Pfam" id="PF04851">
    <property type="entry name" value="ResIII"/>
    <property type="match status" value="1"/>
</dbReference>
<dbReference type="InterPro" id="IPR014001">
    <property type="entry name" value="Helicase_ATP-bd"/>
</dbReference>
<evidence type="ECO:0000256" key="12">
    <source>
        <dbReference type="RuleBase" id="RU003587"/>
    </source>
</evidence>
<evidence type="ECO:0000256" key="5">
    <source>
        <dbReference type="ARBA" id="ARBA00022763"/>
    </source>
</evidence>
<dbReference type="GO" id="GO:0004518">
    <property type="term" value="F:nuclease activity"/>
    <property type="evidence" value="ECO:0007669"/>
    <property type="project" value="UniProtKB-KW"/>
</dbReference>
<comment type="similarity">
    <text evidence="2 12">Belongs to the UvrB family.</text>
</comment>
<dbReference type="PANTHER" id="PTHR24029:SF0">
    <property type="entry name" value="UVRABC SYSTEM PROTEIN B"/>
    <property type="match status" value="1"/>
</dbReference>
<dbReference type="SMART" id="SM00490">
    <property type="entry name" value="HELICc"/>
    <property type="match status" value="1"/>
</dbReference>
<dbReference type="GO" id="GO:0016887">
    <property type="term" value="F:ATP hydrolysis activity"/>
    <property type="evidence" value="ECO:0007669"/>
    <property type="project" value="InterPro"/>
</dbReference>
<accession>A0A449AER4</accession>
<dbReference type="Pfam" id="PF17757">
    <property type="entry name" value="UvrB_inter"/>
    <property type="match status" value="1"/>
</dbReference>
<evidence type="ECO:0000256" key="4">
    <source>
        <dbReference type="ARBA" id="ARBA00022741"/>
    </source>
</evidence>
<keyword evidence="9 12" id="KW-0234">DNA repair</keyword>
<dbReference type="GO" id="GO:0003677">
    <property type="term" value="F:DNA binding"/>
    <property type="evidence" value="ECO:0007669"/>
    <property type="project" value="InterPro"/>
</dbReference>
<evidence type="ECO:0000259" key="15">
    <source>
        <dbReference type="PROSITE" id="PS51194"/>
    </source>
</evidence>
<dbReference type="Pfam" id="PF12344">
    <property type="entry name" value="UvrB"/>
    <property type="match status" value="1"/>
</dbReference>
<evidence type="ECO:0000256" key="8">
    <source>
        <dbReference type="ARBA" id="ARBA00022881"/>
    </source>
</evidence>
<feature type="domain" description="Helicase C-terminal" evidence="15">
    <location>
        <begin position="431"/>
        <end position="584"/>
    </location>
</feature>
<keyword evidence="4" id="KW-0547">Nucleotide-binding</keyword>
<evidence type="ECO:0000256" key="11">
    <source>
        <dbReference type="ARBA" id="ARBA00029504"/>
    </source>
</evidence>
<dbReference type="Gene3D" id="3.40.50.300">
    <property type="entry name" value="P-loop containing nucleotide triphosphate hydrolases"/>
    <property type="match status" value="3"/>
</dbReference>
<dbReference type="InterPro" id="IPR006935">
    <property type="entry name" value="Helicase/UvrB_N"/>
</dbReference>
<dbReference type="NCBIfam" id="TIGR00631">
    <property type="entry name" value="uvrb"/>
    <property type="match status" value="1"/>
</dbReference>
<dbReference type="GO" id="GO:0006289">
    <property type="term" value="P:nucleotide-excision repair"/>
    <property type="evidence" value="ECO:0007669"/>
    <property type="project" value="InterPro"/>
</dbReference>
<dbReference type="PANTHER" id="PTHR24029">
    <property type="entry name" value="UVRABC SYSTEM PROTEIN B"/>
    <property type="match status" value="1"/>
</dbReference>
<dbReference type="NCBIfam" id="NF003673">
    <property type="entry name" value="PRK05298.1"/>
    <property type="match status" value="1"/>
</dbReference>
<feature type="domain" description="UVR" evidence="13">
    <location>
        <begin position="622"/>
        <end position="657"/>
    </location>
</feature>
<dbReference type="PROSITE" id="PS50151">
    <property type="entry name" value="UVR"/>
    <property type="match status" value="1"/>
</dbReference>
<keyword evidence="7" id="KW-0067">ATP-binding</keyword>